<gene>
    <name evidence="7" type="ORF">GTA51_12515</name>
</gene>
<dbReference type="AlphaFoldDB" id="A0A7C9MPV6"/>
<dbReference type="PANTHER" id="PTHR30250:SF11">
    <property type="entry name" value="O-ANTIGEN TRANSPORTER-RELATED"/>
    <property type="match status" value="1"/>
</dbReference>
<keyword evidence="4 6" id="KW-1133">Transmembrane helix</keyword>
<feature type="transmembrane region" description="Helical" evidence="6">
    <location>
        <begin position="432"/>
        <end position="451"/>
    </location>
</feature>
<comment type="caution">
    <text evidence="7">The sequence shown here is derived from an EMBL/GenBank/DDBJ whole genome shotgun (WGS) entry which is preliminary data.</text>
</comment>
<dbReference type="GO" id="GO:0005886">
    <property type="term" value="C:plasma membrane"/>
    <property type="evidence" value="ECO:0007669"/>
    <property type="project" value="UniProtKB-SubCell"/>
</dbReference>
<feature type="transmembrane region" description="Helical" evidence="6">
    <location>
        <begin position="23"/>
        <end position="43"/>
    </location>
</feature>
<dbReference type="EMBL" id="WVUD01000022">
    <property type="protein sequence ID" value="MYL83952.1"/>
    <property type="molecule type" value="Genomic_DNA"/>
</dbReference>
<evidence type="ECO:0000256" key="6">
    <source>
        <dbReference type="SAM" id="Phobius"/>
    </source>
</evidence>
<feature type="transmembrane region" description="Helical" evidence="6">
    <location>
        <begin position="271"/>
        <end position="289"/>
    </location>
</feature>
<feature type="transmembrane region" description="Helical" evidence="6">
    <location>
        <begin position="373"/>
        <end position="393"/>
    </location>
</feature>
<feature type="transmembrane region" description="Helical" evidence="6">
    <location>
        <begin position="347"/>
        <end position="366"/>
    </location>
</feature>
<comment type="subcellular location">
    <subcellularLocation>
        <location evidence="1">Cell membrane</location>
        <topology evidence="1">Multi-pass membrane protein</topology>
    </subcellularLocation>
</comment>
<keyword evidence="8" id="KW-1185">Reference proteome</keyword>
<evidence type="ECO:0000313" key="7">
    <source>
        <dbReference type="EMBL" id="MYL83952.1"/>
    </source>
</evidence>
<sequence length="487" mass="53843">MPQKTTAAPKAVPRQSYGIFSKFLQLAGAQWIHDALHTFFLIYLARLSTSDYGEFMVAFGLASIILFLGEFGLNQPLVASLCKKYSHKGDILAQYTLLKGVLLVAGWLGVVVFIHWQGYTPGLKNLVMVISAGVGLEAIASSFFVAIRVEGRQDLEGRIRVVAGILGYGYAIALLSMGAAPHWIALFKLIENVVNLVGGVWMALRTTDFNGLSLKRKSMARTWATAKNGMVFVLMALAAILYNKANLYFLQSQGGPTKVAQYSVTWELVDGISILVSNLLLRSILYPLFVRLWKSDKTEFTRLANNSVRWLIGASIPVMFVLFIESDRIIGLIYGGAYYEAMWMQKWLVGTIICGFVHNLAAYLMMSQGKQRLLLFVYIGGLLLNLALCSTLIPMDPLLGTCLAMLITKAAVAVATTTYCQVSMRIIDIKSMWRIAAACAAGAALYFATYRFGIREIPEILALVPFIFLVRQWQKEFKAQKAQAGMS</sequence>
<name>A0A7C9MPV6_9BACT</name>
<keyword evidence="5 6" id="KW-0472">Membrane</keyword>
<evidence type="ECO:0000256" key="5">
    <source>
        <dbReference type="ARBA" id="ARBA00023136"/>
    </source>
</evidence>
<protein>
    <submittedName>
        <fullName evidence="7">Oligosaccharide flippase family protein</fullName>
    </submittedName>
</protein>
<accession>A0A7C9MPV6</accession>
<feature type="transmembrane region" description="Helical" evidence="6">
    <location>
        <begin position="310"/>
        <end position="335"/>
    </location>
</feature>
<keyword evidence="2" id="KW-1003">Cell membrane</keyword>
<reference evidence="7 8" key="1">
    <citation type="submission" date="2020-01" db="EMBL/GenBank/DDBJ databases">
        <title>Genome sequence of Desulfovibrio aerotolerans DSM 16695(T).</title>
        <authorList>
            <person name="Karnachuk O."/>
            <person name="Avakyan M."/>
            <person name="Mardanov A."/>
            <person name="Kadnikov V."/>
            <person name="Ravin N."/>
        </authorList>
    </citation>
    <scope>NUCLEOTIDE SEQUENCE [LARGE SCALE GENOMIC DNA]</scope>
    <source>
        <strain evidence="7 8">DSM 16695</strain>
    </source>
</reference>
<dbReference type="Proteomes" id="UP000482487">
    <property type="component" value="Unassembled WGS sequence"/>
</dbReference>
<evidence type="ECO:0000256" key="4">
    <source>
        <dbReference type="ARBA" id="ARBA00022989"/>
    </source>
</evidence>
<keyword evidence="3 6" id="KW-0812">Transmembrane</keyword>
<feature type="transmembrane region" description="Helical" evidence="6">
    <location>
        <begin position="183"/>
        <end position="204"/>
    </location>
</feature>
<evidence type="ECO:0000313" key="8">
    <source>
        <dbReference type="Proteomes" id="UP000482487"/>
    </source>
</evidence>
<evidence type="ECO:0000256" key="2">
    <source>
        <dbReference type="ARBA" id="ARBA00022475"/>
    </source>
</evidence>
<dbReference type="RefSeq" id="WP_160961555.1">
    <property type="nucleotide sequence ID" value="NZ_WVUD01000022.1"/>
</dbReference>
<dbReference type="PANTHER" id="PTHR30250">
    <property type="entry name" value="PST FAMILY PREDICTED COLANIC ACID TRANSPORTER"/>
    <property type="match status" value="1"/>
</dbReference>
<feature type="transmembrane region" description="Helical" evidence="6">
    <location>
        <begin position="159"/>
        <end position="177"/>
    </location>
</feature>
<evidence type="ECO:0000256" key="1">
    <source>
        <dbReference type="ARBA" id="ARBA00004651"/>
    </source>
</evidence>
<feature type="transmembrane region" description="Helical" evidence="6">
    <location>
        <begin position="225"/>
        <end position="242"/>
    </location>
</feature>
<feature type="transmembrane region" description="Helical" evidence="6">
    <location>
        <begin position="55"/>
        <end position="74"/>
    </location>
</feature>
<dbReference type="OrthoDB" id="5442014at2"/>
<dbReference type="InterPro" id="IPR050833">
    <property type="entry name" value="Poly_Biosynth_Transport"/>
</dbReference>
<feature type="transmembrane region" description="Helical" evidence="6">
    <location>
        <begin position="95"/>
        <end position="114"/>
    </location>
</feature>
<evidence type="ECO:0000256" key="3">
    <source>
        <dbReference type="ARBA" id="ARBA00022692"/>
    </source>
</evidence>
<feature type="transmembrane region" description="Helical" evidence="6">
    <location>
        <begin position="126"/>
        <end position="147"/>
    </location>
</feature>
<dbReference type="Pfam" id="PF13440">
    <property type="entry name" value="Polysacc_synt_3"/>
    <property type="match status" value="1"/>
</dbReference>
<organism evidence="7 8">
    <name type="scientific">Solidesulfovibrio aerotolerans</name>
    <dbReference type="NCBI Taxonomy" id="295255"/>
    <lineage>
        <taxon>Bacteria</taxon>
        <taxon>Pseudomonadati</taxon>
        <taxon>Thermodesulfobacteriota</taxon>
        <taxon>Desulfovibrionia</taxon>
        <taxon>Desulfovibrionales</taxon>
        <taxon>Desulfovibrionaceae</taxon>
        <taxon>Solidesulfovibrio</taxon>
    </lineage>
</organism>
<proteinExistence type="predicted"/>